<dbReference type="InterPro" id="IPR005801">
    <property type="entry name" value="ADC_synthase"/>
</dbReference>
<evidence type="ECO:0000313" key="3">
    <source>
        <dbReference type="EMBL" id="SHL25079.1"/>
    </source>
</evidence>
<dbReference type="SUPFAM" id="SSF56322">
    <property type="entry name" value="ADC synthase"/>
    <property type="match status" value="1"/>
</dbReference>
<reference evidence="5" key="4">
    <citation type="journal article" date="2019" name="Int. J. Syst. Evol. Microbiol.">
        <title>The Global Catalogue of Microorganisms (GCM) 10K type strain sequencing project: providing services to taxonomists for standard genome sequencing and annotation.</title>
        <authorList>
            <consortium name="The Broad Institute Genomics Platform"/>
            <consortium name="The Broad Institute Genome Sequencing Center for Infectious Disease"/>
            <person name="Wu L."/>
            <person name="Ma J."/>
        </authorList>
    </citation>
    <scope>NUCLEOTIDE SEQUENCE [LARGE SCALE GENOMIC DNA]</scope>
    <source>
        <strain evidence="5">CGMCC 1.12707</strain>
    </source>
</reference>
<dbReference type="PANTHER" id="PTHR11236">
    <property type="entry name" value="AMINOBENZOATE/ANTHRANILATE SYNTHASE"/>
    <property type="match status" value="1"/>
</dbReference>
<dbReference type="PANTHER" id="PTHR11236:SF50">
    <property type="entry name" value="AMINODEOXYCHORISMATE SYNTHASE COMPONENT 1"/>
    <property type="match status" value="1"/>
</dbReference>
<proteinExistence type="predicted"/>
<evidence type="ECO:0000259" key="1">
    <source>
        <dbReference type="Pfam" id="PF00425"/>
    </source>
</evidence>
<dbReference type="EMBL" id="BMFL01000001">
    <property type="protein sequence ID" value="GGE87266.1"/>
    <property type="molecule type" value="Genomic_DNA"/>
</dbReference>
<reference evidence="2" key="5">
    <citation type="submission" date="2024-05" db="EMBL/GenBank/DDBJ databases">
        <authorList>
            <person name="Sun Q."/>
            <person name="Zhou Y."/>
        </authorList>
    </citation>
    <scope>NUCLEOTIDE SEQUENCE</scope>
    <source>
        <strain evidence="2">CGMCC 1.12707</strain>
    </source>
</reference>
<name>A0A1M6Z427_9FLAO</name>
<dbReference type="STRING" id="1434701.SAMN05443634_107153"/>
<reference evidence="3" key="2">
    <citation type="submission" date="2016-11" db="EMBL/GenBank/DDBJ databases">
        <authorList>
            <person name="Jaros S."/>
            <person name="Januszkiewicz K."/>
            <person name="Wedrychowicz H."/>
        </authorList>
    </citation>
    <scope>NUCLEOTIDE SEQUENCE [LARGE SCALE GENOMIC DNA]</scope>
    <source>
        <strain evidence="3">DSM 27989</strain>
    </source>
</reference>
<dbReference type="Proteomes" id="UP000184120">
    <property type="component" value="Unassembled WGS sequence"/>
</dbReference>
<reference evidence="4" key="3">
    <citation type="submission" date="2016-11" db="EMBL/GenBank/DDBJ databases">
        <authorList>
            <person name="Varghese N."/>
            <person name="Submissions S."/>
        </authorList>
    </citation>
    <scope>NUCLEOTIDE SEQUENCE [LARGE SCALE GENOMIC DNA]</scope>
    <source>
        <strain evidence="4">DSM 27989</strain>
    </source>
</reference>
<dbReference type="Pfam" id="PF00425">
    <property type="entry name" value="Chorismate_bind"/>
    <property type="match status" value="1"/>
</dbReference>
<organism evidence="3 4">
    <name type="scientific">Chishuiella changwenlii</name>
    <dbReference type="NCBI Taxonomy" id="1434701"/>
    <lineage>
        <taxon>Bacteria</taxon>
        <taxon>Pseudomonadati</taxon>
        <taxon>Bacteroidota</taxon>
        <taxon>Flavobacteriia</taxon>
        <taxon>Flavobacteriales</taxon>
        <taxon>Weeksellaceae</taxon>
        <taxon>Chishuiella</taxon>
    </lineage>
</organism>
<dbReference type="OrthoDB" id="9803598at2"/>
<dbReference type="NCBIfam" id="NF005486">
    <property type="entry name" value="PRK07093.1"/>
    <property type="match status" value="1"/>
</dbReference>
<dbReference type="Gene3D" id="3.60.120.10">
    <property type="entry name" value="Anthranilate synthase"/>
    <property type="match status" value="1"/>
</dbReference>
<dbReference type="EMBL" id="FRBH01000007">
    <property type="protein sequence ID" value="SHL25079.1"/>
    <property type="molecule type" value="Genomic_DNA"/>
</dbReference>
<dbReference type="InterPro" id="IPR015890">
    <property type="entry name" value="Chorismate_C"/>
</dbReference>
<accession>A0A1M6Z427</accession>
<dbReference type="Proteomes" id="UP000650994">
    <property type="component" value="Unassembled WGS sequence"/>
</dbReference>
<feature type="domain" description="Chorismate-utilising enzyme C-terminal" evidence="1">
    <location>
        <begin position="69"/>
        <end position="313"/>
    </location>
</feature>
<evidence type="ECO:0000313" key="5">
    <source>
        <dbReference type="Proteomes" id="UP000650994"/>
    </source>
</evidence>
<evidence type="ECO:0000313" key="4">
    <source>
        <dbReference type="Proteomes" id="UP000184120"/>
    </source>
</evidence>
<dbReference type="PRINTS" id="PR00095">
    <property type="entry name" value="ANTSNTHASEI"/>
</dbReference>
<dbReference type="GO" id="GO:0046820">
    <property type="term" value="F:4-amino-4-deoxychorismate synthase activity"/>
    <property type="evidence" value="ECO:0007669"/>
    <property type="project" value="TreeGrafter"/>
</dbReference>
<dbReference type="GO" id="GO:0000162">
    <property type="term" value="P:L-tryptophan biosynthetic process"/>
    <property type="evidence" value="ECO:0007669"/>
    <property type="project" value="TreeGrafter"/>
</dbReference>
<dbReference type="AlphaFoldDB" id="A0A1M6Z427"/>
<dbReference type="InterPro" id="IPR019999">
    <property type="entry name" value="Anth_synth_I-like"/>
</dbReference>
<reference evidence="2" key="1">
    <citation type="journal article" date="2014" name="Int. J. Syst. Evol. Microbiol.">
        <title>Complete genome of a new Firmicutes species belonging to the dominant human colonic microbiota ('Ruminococcus bicirculans') reveals two chromosomes and a selective capacity to utilize plant glucans.</title>
        <authorList>
            <consortium name="NISC Comparative Sequencing Program"/>
            <person name="Wegmann U."/>
            <person name="Louis P."/>
            <person name="Goesmann A."/>
            <person name="Henrissat B."/>
            <person name="Duncan S.H."/>
            <person name="Flint H.J."/>
        </authorList>
    </citation>
    <scope>NUCLEOTIDE SEQUENCE</scope>
    <source>
        <strain evidence="2">CGMCC 1.12707</strain>
    </source>
</reference>
<keyword evidence="5" id="KW-1185">Reference proteome</keyword>
<sequence>MFTTHSIFNKMNELGAAKVPFFFMIDFLKEKGEVIPLSELNNDILFEVNSSQKKSINKKIKFEKFPLNYEDYLKRFEVVHQNLLFGNSYLTNLTFPTKIETDLSLDEIYEYSQAKFKLKYKDEFVCFSPERFVKIENRKIFSYPMKGTIDADITDADKLVLEDEKEAAEHATIVDLIRNDLSLVADNVHVTKYRYLDKVKTNDKNLLQVSSEISGDLEDNYQEKLGTIFDQLLPAGSICGAPKKKTIEIILEAENYERKFYTGVFGVFDGENIDSAVMIRFIEQINNHLYFKSGGGITAKSDSFSEYKELIQKVYVPIY</sequence>
<protein>
    <submittedName>
        <fullName evidence="2">Aminodeoxychorismate synthase component I</fullName>
    </submittedName>
    <submittedName>
        <fullName evidence="3">Para-aminobenzoate synthetase component 1</fullName>
    </submittedName>
</protein>
<gene>
    <name evidence="2" type="ORF">GCM10010984_01340</name>
    <name evidence="3" type="ORF">SAMN05443634_107153</name>
</gene>
<evidence type="ECO:0000313" key="2">
    <source>
        <dbReference type="EMBL" id="GGE87266.1"/>
    </source>
</evidence>